<sequence>MIFFKKLLPLVLLTFYSTAQAAPALVSDPKIITGVLDNGLTYHLYESNDEQKDDHDEEISLRLYVQIGSLDENDEQKGYAHLVEHLGFRDSRYFTHAQKNDFLENLGLHTNAYTTYNRTVYYVNDRNPTDERMEKNLKLFRDFADGMFITQSDFELERKIVLEELRLRASKEGGIDDKMLEIYDNDQYLDDKKPIGTKEVLNAATRDSVYEFMDTWYQPQHMHFIVTGQIDTELLEKQIIQVFSEIETEKAVKQPEPNYKLPQGIHFATADDSTSNGVTLMLPLPSLEGEVMDAEAYQKTLAYDVISGGIDSHLQRKNDALGKLVPYIGAGIGNYEHRLLLEIYIQHKVGERNKAIEFALKELASLRQYGLSPAQFENQLDFIERRKDKPYSPFKKDGRPAKIADEFIADIEEDFIHLSEDAEEAQLGAFLEEAKLEPINENMKKLLANKAALIVVSRELVSDENQAAASELVASYNDNTIEVAAQNNAETSQKQLPEITLAPGSITAEKKIDGSPITQLTLSNGAQAYLLHRKKDEGHVSIGAFAKGGSQSLPIELHTASIFANNVISASGIGGFEQYELAEYLSKKRVTRFRPFAGGVVHGFGARVEKTDSLEDLFNLLHMSFYQGKIHGQQFEAIQKSTSEGYAKWLTTEEGQYQTLIVDGLFEEGKEYFDITPELIDATKQADIQRVYEHFYSDLSQYHFVIAGDFDDAKIRELLEKYIANIPSKPVTNEVAKIKLYDGDITIRATNNPKDQSAVGLSYHTDKYNKSFENNVANVIAARVLTKRIYDIMRKEEGLTYSVRVNFQPEEQSVQDSSFSIRFSVKPSNEKQAMTIVDQALQDLIDNPITKEEFIDKRDKMLEDHEKVRNSNASNARYIGRKFALGYDLQRVADLVPIIKATKYELVRDGVIEFFGNSAKVSTIFSSEDVPQ</sequence>
<evidence type="ECO:0000313" key="9">
    <source>
        <dbReference type="EMBL" id="PCJ03543.1"/>
    </source>
</evidence>
<dbReference type="InterPro" id="IPR007863">
    <property type="entry name" value="Peptidase_M16_C"/>
</dbReference>
<evidence type="ECO:0008006" key="10">
    <source>
        <dbReference type="Google" id="ProtNLM"/>
    </source>
</evidence>
<evidence type="ECO:0000259" key="8">
    <source>
        <dbReference type="Pfam" id="PF05193"/>
    </source>
</evidence>
<comment type="caution">
    <text evidence="9">The sequence shown here is derived from an EMBL/GenBank/DDBJ whole genome shotgun (WGS) entry which is preliminary data.</text>
</comment>
<dbReference type="Pfam" id="PF00675">
    <property type="entry name" value="Peptidase_M16"/>
    <property type="match status" value="1"/>
</dbReference>
<evidence type="ECO:0000256" key="2">
    <source>
        <dbReference type="ARBA" id="ARBA00022670"/>
    </source>
</evidence>
<keyword evidence="3" id="KW-0378">Hydrolase</keyword>
<reference key="1">
    <citation type="submission" date="2017-08" db="EMBL/GenBank/DDBJ databases">
        <title>A dynamic microbial community with high functional redundancy inhabits the cold, oxic subseafloor aquifer.</title>
        <authorList>
            <person name="Tully B.J."/>
            <person name="Wheat C.G."/>
            <person name="Glazer B.T."/>
            <person name="Huber J.A."/>
        </authorList>
    </citation>
    <scope>NUCLEOTIDE SEQUENCE [LARGE SCALE GENOMIC DNA]</scope>
</reference>
<evidence type="ECO:0000256" key="4">
    <source>
        <dbReference type="ARBA" id="ARBA00022833"/>
    </source>
</evidence>
<feature type="domain" description="Peptidase M16 C-terminal" evidence="8">
    <location>
        <begin position="204"/>
        <end position="378"/>
    </location>
</feature>
<dbReference type="GO" id="GO:0046872">
    <property type="term" value="F:metal ion binding"/>
    <property type="evidence" value="ECO:0007669"/>
    <property type="project" value="InterPro"/>
</dbReference>
<keyword evidence="2" id="KW-0645">Protease</keyword>
<keyword evidence="5" id="KW-0482">Metalloprotease</keyword>
<reference evidence="9" key="2">
    <citation type="journal article" date="2018" name="ISME J.">
        <title>A dynamic microbial community with high functional redundancy inhabits the cold, oxic subseafloor aquifer.</title>
        <authorList>
            <person name="Tully B.J."/>
            <person name="Wheat C.G."/>
            <person name="Glazer B.T."/>
            <person name="Huber J.A."/>
        </authorList>
    </citation>
    <scope>NUCLEOTIDE SEQUENCE</scope>
    <source>
        <strain evidence="9">NORP83</strain>
    </source>
</reference>
<accession>A0A2A4Z946</accession>
<evidence type="ECO:0000256" key="3">
    <source>
        <dbReference type="ARBA" id="ARBA00022801"/>
    </source>
</evidence>
<evidence type="ECO:0000256" key="6">
    <source>
        <dbReference type="SAM" id="SignalP"/>
    </source>
</evidence>
<proteinExistence type="inferred from homology"/>
<dbReference type="PANTHER" id="PTHR43690">
    <property type="entry name" value="NARDILYSIN"/>
    <property type="match status" value="1"/>
</dbReference>
<dbReference type="GO" id="GO:0006508">
    <property type="term" value="P:proteolysis"/>
    <property type="evidence" value="ECO:0007669"/>
    <property type="project" value="UniProtKB-KW"/>
</dbReference>
<dbReference type="EMBL" id="NVUS01000002">
    <property type="protein sequence ID" value="PCJ03543.1"/>
    <property type="molecule type" value="Genomic_DNA"/>
</dbReference>
<protein>
    <recommendedName>
        <fullName evidence="10">Peptidase M16</fullName>
    </recommendedName>
</protein>
<dbReference type="AlphaFoldDB" id="A0A2A4Z946"/>
<keyword evidence="4" id="KW-0862">Zinc</keyword>
<feature type="signal peptide" evidence="6">
    <location>
        <begin position="1"/>
        <end position="21"/>
    </location>
</feature>
<evidence type="ECO:0000259" key="7">
    <source>
        <dbReference type="Pfam" id="PF00675"/>
    </source>
</evidence>
<dbReference type="InterPro" id="IPR011765">
    <property type="entry name" value="Pept_M16_N"/>
</dbReference>
<dbReference type="PANTHER" id="PTHR43690:SF17">
    <property type="entry name" value="PROTEIN YHJJ"/>
    <property type="match status" value="1"/>
</dbReference>
<evidence type="ECO:0000256" key="1">
    <source>
        <dbReference type="ARBA" id="ARBA00007261"/>
    </source>
</evidence>
<gene>
    <name evidence="9" type="ORF">COB13_02675</name>
</gene>
<dbReference type="InterPro" id="IPR050626">
    <property type="entry name" value="Peptidase_M16"/>
</dbReference>
<feature type="domain" description="Peptidase M16 N-terminal" evidence="7">
    <location>
        <begin position="53"/>
        <end position="166"/>
    </location>
</feature>
<dbReference type="Gene3D" id="3.30.830.10">
    <property type="entry name" value="Metalloenzyme, LuxS/M16 peptidase-like"/>
    <property type="match status" value="4"/>
</dbReference>
<feature type="chain" id="PRO_5012404627" description="Peptidase M16" evidence="6">
    <location>
        <begin position="22"/>
        <end position="932"/>
    </location>
</feature>
<feature type="domain" description="Peptidase M16 C-terminal" evidence="8">
    <location>
        <begin position="686"/>
        <end position="856"/>
    </location>
</feature>
<organism evidence="9">
    <name type="scientific">OCS116 cluster bacterium</name>
    <dbReference type="NCBI Taxonomy" id="2030921"/>
    <lineage>
        <taxon>Bacteria</taxon>
        <taxon>Pseudomonadati</taxon>
        <taxon>Pseudomonadota</taxon>
        <taxon>Alphaproteobacteria</taxon>
        <taxon>OCS116 cluster</taxon>
    </lineage>
</organism>
<evidence type="ECO:0000256" key="5">
    <source>
        <dbReference type="ARBA" id="ARBA00023049"/>
    </source>
</evidence>
<keyword evidence="6" id="KW-0732">Signal</keyword>
<comment type="similarity">
    <text evidence="1">Belongs to the peptidase M16 family.</text>
</comment>
<name>A0A2A4Z946_9PROT</name>
<dbReference type="Pfam" id="PF05193">
    <property type="entry name" value="Peptidase_M16_C"/>
    <property type="match status" value="2"/>
</dbReference>
<dbReference type="InterPro" id="IPR011249">
    <property type="entry name" value="Metalloenz_LuxS/M16"/>
</dbReference>
<dbReference type="GO" id="GO:0008237">
    <property type="term" value="F:metallopeptidase activity"/>
    <property type="evidence" value="ECO:0007669"/>
    <property type="project" value="UniProtKB-KW"/>
</dbReference>
<dbReference type="SUPFAM" id="SSF63411">
    <property type="entry name" value="LuxS/MPP-like metallohydrolase"/>
    <property type="match status" value="3"/>
</dbReference>